<evidence type="ECO:0000313" key="2">
    <source>
        <dbReference type="EMBL" id="MFC6282421.1"/>
    </source>
</evidence>
<dbReference type="InterPro" id="IPR032710">
    <property type="entry name" value="NTF2-like_dom_sf"/>
</dbReference>
<dbReference type="RefSeq" id="WP_371438265.1">
    <property type="nucleotide sequence ID" value="NZ_JBHSRS010000077.1"/>
</dbReference>
<protein>
    <submittedName>
        <fullName evidence="2">Nuclear transport factor 2 family protein</fullName>
    </submittedName>
</protein>
<reference evidence="3" key="1">
    <citation type="journal article" date="2019" name="Int. J. Syst. Evol. Microbiol.">
        <title>The Global Catalogue of Microorganisms (GCM) 10K type strain sequencing project: providing services to taxonomists for standard genome sequencing and annotation.</title>
        <authorList>
            <consortium name="The Broad Institute Genomics Platform"/>
            <consortium name="The Broad Institute Genome Sequencing Center for Infectious Disease"/>
            <person name="Wu L."/>
            <person name="Ma J."/>
        </authorList>
    </citation>
    <scope>NUCLEOTIDE SEQUENCE [LARGE SCALE GENOMIC DNA]</scope>
    <source>
        <strain evidence="3">CCUG 39402</strain>
    </source>
</reference>
<gene>
    <name evidence="2" type="ORF">ACFQND_14430</name>
</gene>
<dbReference type="CDD" id="cd00531">
    <property type="entry name" value="NTF2_like"/>
    <property type="match status" value="1"/>
</dbReference>
<feature type="domain" description="SnoaL-like" evidence="1">
    <location>
        <begin position="11"/>
        <end position="134"/>
    </location>
</feature>
<keyword evidence="3" id="KW-1185">Reference proteome</keyword>
<evidence type="ECO:0000259" key="1">
    <source>
        <dbReference type="Pfam" id="PF13577"/>
    </source>
</evidence>
<evidence type="ECO:0000313" key="3">
    <source>
        <dbReference type="Proteomes" id="UP001596270"/>
    </source>
</evidence>
<name>A0ABW1TXM5_9BURK</name>
<dbReference type="Proteomes" id="UP001596270">
    <property type="component" value="Unassembled WGS sequence"/>
</dbReference>
<dbReference type="EMBL" id="JBHSRS010000077">
    <property type="protein sequence ID" value="MFC6282421.1"/>
    <property type="molecule type" value="Genomic_DNA"/>
</dbReference>
<dbReference type="Pfam" id="PF13577">
    <property type="entry name" value="SnoaL_4"/>
    <property type="match status" value="1"/>
</dbReference>
<sequence length="155" mass="17964">MSITSQDSGVQRLMDIEAINKLIFDYAYHLDMNHPQELVNLFVEDCEVIYGPNFGAVGREAYAKTLEGIGTYFVGTSHHVSNIVHDFKSNDEAHTRAVLYAWHRYTRERPDSHVYGQYHDVVVRVNGEWKFKRRELRVTGHKDFHVKECVPIGRA</sequence>
<organism evidence="2 3">
    <name type="scientific">Polaromonas aquatica</name>
    <dbReference type="NCBI Taxonomy" id="332657"/>
    <lineage>
        <taxon>Bacteria</taxon>
        <taxon>Pseudomonadati</taxon>
        <taxon>Pseudomonadota</taxon>
        <taxon>Betaproteobacteria</taxon>
        <taxon>Burkholderiales</taxon>
        <taxon>Comamonadaceae</taxon>
        <taxon>Polaromonas</taxon>
    </lineage>
</organism>
<dbReference type="SUPFAM" id="SSF54427">
    <property type="entry name" value="NTF2-like"/>
    <property type="match status" value="1"/>
</dbReference>
<dbReference type="Gene3D" id="3.10.450.50">
    <property type="match status" value="1"/>
</dbReference>
<accession>A0ABW1TXM5</accession>
<comment type="caution">
    <text evidence="2">The sequence shown here is derived from an EMBL/GenBank/DDBJ whole genome shotgun (WGS) entry which is preliminary data.</text>
</comment>
<dbReference type="InterPro" id="IPR037401">
    <property type="entry name" value="SnoaL-like"/>
</dbReference>
<proteinExistence type="predicted"/>